<gene>
    <name evidence="2" type="ORF">Fot_42886</name>
</gene>
<sequence length="143" mass="16162">MDSKTGRSILVIIPVCHLGFTRVRSLATVPSDSPKQLLALHNEIGRRYSSWAERSSVGLLHQRFKGRSHDSALLNLWGLTYGLLGVLQMVLYVIYKNADRTAMNDKQKLPEIPKKIIISEEHKIPELTEQVIDIMKINAMLNA</sequence>
<keyword evidence="2" id="KW-0813">Transport</keyword>
<comment type="caution">
    <text evidence="2">The sequence shown here is derived from an EMBL/GenBank/DDBJ whole genome shotgun (WGS) entry which is preliminary data.</text>
</comment>
<keyword evidence="1" id="KW-0472">Membrane</keyword>
<feature type="transmembrane region" description="Helical" evidence="1">
    <location>
        <begin position="74"/>
        <end position="95"/>
    </location>
</feature>
<dbReference type="Proteomes" id="UP001604277">
    <property type="component" value="Unassembled WGS sequence"/>
</dbReference>
<evidence type="ECO:0000313" key="3">
    <source>
        <dbReference type="Proteomes" id="UP001604277"/>
    </source>
</evidence>
<reference evidence="3" key="1">
    <citation type="submission" date="2024-07" db="EMBL/GenBank/DDBJ databases">
        <title>Two chromosome-level genome assemblies of Korean endemic species Abeliophyllum distichum and Forsythia ovata (Oleaceae).</title>
        <authorList>
            <person name="Jang H."/>
        </authorList>
    </citation>
    <scope>NUCLEOTIDE SEQUENCE [LARGE SCALE GENOMIC DNA]</scope>
</reference>
<proteinExistence type="predicted"/>
<keyword evidence="1" id="KW-1133">Transmembrane helix</keyword>
<keyword evidence="1" id="KW-0812">Transmembrane</keyword>
<organism evidence="2 3">
    <name type="scientific">Forsythia ovata</name>
    <dbReference type="NCBI Taxonomy" id="205694"/>
    <lineage>
        <taxon>Eukaryota</taxon>
        <taxon>Viridiplantae</taxon>
        <taxon>Streptophyta</taxon>
        <taxon>Embryophyta</taxon>
        <taxon>Tracheophyta</taxon>
        <taxon>Spermatophyta</taxon>
        <taxon>Magnoliopsida</taxon>
        <taxon>eudicotyledons</taxon>
        <taxon>Gunneridae</taxon>
        <taxon>Pentapetalae</taxon>
        <taxon>asterids</taxon>
        <taxon>lamiids</taxon>
        <taxon>Lamiales</taxon>
        <taxon>Oleaceae</taxon>
        <taxon>Forsythieae</taxon>
        <taxon>Forsythia</taxon>
    </lineage>
</organism>
<keyword evidence="2" id="KW-0762">Sugar transport</keyword>
<evidence type="ECO:0000256" key="1">
    <source>
        <dbReference type="SAM" id="Phobius"/>
    </source>
</evidence>
<protein>
    <submittedName>
        <fullName evidence="2">Bidirectional sugar transporter SWEET</fullName>
    </submittedName>
</protein>
<name>A0ABD1RRC1_9LAMI</name>
<evidence type="ECO:0000313" key="2">
    <source>
        <dbReference type="EMBL" id="KAL2489594.1"/>
    </source>
</evidence>
<dbReference type="AlphaFoldDB" id="A0ABD1RRC1"/>
<keyword evidence="3" id="KW-1185">Reference proteome</keyword>
<dbReference type="EMBL" id="JBFOLJ010000012">
    <property type="protein sequence ID" value="KAL2489594.1"/>
    <property type="molecule type" value="Genomic_DNA"/>
</dbReference>
<accession>A0ABD1RRC1</accession>